<gene>
    <name evidence="1" type="ORF">ACFFP0_28485</name>
</gene>
<comment type="caution">
    <text evidence="1">The sequence shown here is derived from an EMBL/GenBank/DDBJ whole genome shotgun (WGS) entry which is preliminary data.</text>
</comment>
<dbReference type="EMBL" id="JBHMAA010000038">
    <property type="protein sequence ID" value="MFB9952802.1"/>
    <property type="molecule type" value="Genomic_DNA"/>
</dbReference>
<dbReference type="CDD" id="cd02019">
    <property type="entry name" value="NK"/>
    <property type="match status" value="1"/>
</dbReference>
<proteinExistence type="predicted"/>
<dbReference type="SUPFAM" id="SSF52540">
    <property type="entry name" value="P-loop containing nucleoside triphosphate hydrolases"/>
    <property type="match status" value="1"/>
</dbReference>
<dbReference type="Gene3D" id="3.40.50.300">
    <property type="entry name" value="P-loop containing nucleotide triphosphate hydrolases"/>
    <property type="match status" value="1"/>
</dbReference>
<dbReference type="InterPro" id="IPR052922">
    <property type="entry name" value="Cytidylate_Kinase-2"/>
</dbReference>
<protein>
    <submittedName>
        <fullName evidence="1">AAA family ATPase</fullName>
    </submittedName>
</protein>
<dbReference type="InterPro" id="IPR027417">
    <property type="entry name" value="P-loop_NTPase"/>
</dbReference>
<reference evidence="1 2" key="1">
    <citation type="submission" date="2024-09" db="EMBL/GenBank/DDBJ databases">
        <authorList>
            <person name="Sun Q."/>
            <person name="Mori K."/>
        </authorList>
    </citation>
    <scope>NUCLEOTIDE SEQUENCE [LARGE SCALE GENOMIC DNA]</scope>
    <source>
        <strain evidence="1 2">TBRC 4938</strain>
    </source>
</reference>
<evidence type="ECO:0000313" key="1">
    <source>
        <dbReference type="EMBL" id="MFB9952802.1"/>
    </source>
</evidence>
<keyword evidence="2" id="KW-1185">Reference proteome</keyword>
<dbReference type="PANTHER" id="PTHR37816:SF1">
    <property type="entry name" value="TOXIN"/>
    <property type="match status" value="1"/>
</dbReference>
<evidence type="ECO:0000313" key="2">
    <source>
        <dbReference type="Proteomes" id="UP001589692"/>
    </source>
</evidence>
<dbReference type="RefSeq" id="WP_377265603.1">
    <property type="nucleotide sequence ID" value="NZ_JBHMAA010000038.1"/>
</dbReference>
<dbReference type="Proteomes" id="UP001589692">
    <property type="component" value="Unassembled WGS sequence"/>
</dbReference>
<accession>A0ABV6AQA1</accession>
<sequence>MTGRPELLFPLRRILIMGNGGSGKTWLARRLAARLGLEAVHFDDIYWQPGRYGIARDKPVVIGEVERLAEADAWLMEGVYGWLINAILSRASLLLWLDLSEEECVANVRSRGIQGGESRESFDGLVRWVSGYRARKDNWSSFDAHRKLFDDHDGAKFRFESREEIVAYLTQIPERSR</sequence>
<organism evidence="1 2">
    <name type="scientific">Rhizobium puerariae</name>
    <dbReference type="NCBI Taxonomy" id="1585791"/>
    <lineage>
        <taxon>Bacteria</taxon>
        <taxon>Pseudomonadati</taxon>
        <taxon>Pseudomonadota</taxon>
        <taxon>Alphaproteobacteria</taxon>
        <taxon>Hyphomicrobiales</taxon>
        <taxon>Rhizobiaceae</taxon>
        <taxon>Rhizobium/Agrobacterium group</taxon>
        <taxon>Rhizobium</taxon>
    </lineage>
</organism>
<name>A0ABV6AQA1_9HYPH</name>
<dbReference type="PANTHER" id="PTHR37816">
    <property type="entry name" value="YALI0E33011P"/>
    <property type="match status" value="1"/>
</dbReference>